<dbReference type="EMBL" id="ODYU01000031">
    <property type="protein sequence ID" value="SOQ34116.1"/>
    <property type="molecule type" value="Genomic_DNA"/>
</dbReference>
<name>A0A2H1V011_SPOFR</name>
<dbReference type="GO" id="GO:0008270">
    <property type="term" value="F:zinc ion binding"/>
    <property type="evidence" value="ECO:0007669"/>
    <property type="project" value="InterPro"/>
</dbReference>
<reference evidence="3" key="1">
    <citation type="submission" date="2016-07" db="EMBL/GenBank/DDBJ databases">
        <authorList>
            <person name="Bretaudeau A."/>
        </authorList>
    </citation>
    <scope>NUCLEOTIDE SEQUENCE</scope>
    <source>
        <strain evidence="3">Rice</strain>
        <tissue evidence="3">Whole body</tissue>
    </source>
</reference>
<protein>
    <submittedName>
        <fullName evidence="3">SFRICE_018484</fullName>
    </submittedName>
</protein>
<dbReference type="AlphaFoldDB" id="A0A2H1V011"/>
<sequence>MGELCTACLCAGRNLFCIGDTGFYHLYSQILNEIQVYDASSFYLKVCWECVARLRRWHHFRERAKHSYTQLYYVHQTTLSQPSPIPSALQTSETYSFSCPELLIKAETAEGPAVSPGLDIKTEETHCEPETFANDLEPRRRKTVKKDAKVSI</sequence>
<evidence type="ECO:0000256" key="1">
    <source>
        <dbReference type="SAM" id="MobiDB-lite"/>
    </source>
</evidence>
<dbReference type="GO" id="GO:0005634">
    <property type="term" value="C:nucleus"/>
    <property type="evidence" value="ECO:0007669"/>
    <property type="project" value="InterPro"/>
</dbReference>
<feature type="region of interest" description="Disordered" evidence="1">
    <location>
        <begin position="129"/>
        <end position="152"/>
    </location>
</feature>
<feature type="domain" description="ZAD" evidence="2">
    <location>
        <begin position="4"/>
        <end position="74"/>
    </location>
</feature>
<evidence type="ECO:0000313" key="3">
    <source>
        <dbReference type="EMBL" id="SOQ34116.1"/>
    </source>
</evidence>
<dbReference type="InterPro" id="IPR012934">
    <property type="entry name" value="Znf_AD"/>
</dbReference>
<proteinExistence type="predicted"/>
<dbReference type="SMART" id="SM00868">
    <property type="entry name" value="zf-AD"/>
    <property type="match status" value="1"/>
</dbReference>
<organism evidence="3">
    <name type="scientific">Spodoptera frugiperda</name>
    <name type="common">Fall armyworm</name>
    <dbReference type="NCBI Taxonomy" id="7108"/>
    <lineage>
        <taxon>Eukaryota</taxon>
        <taxon>Metazoa</taxon>
        <taxon>Ecdysozoa</taxon>
        <taxon>Arthropoda</taxon>
        <taxon>Hexapoda</taxon>
        <taxon>Insecta</taxon>
        <taxon>Pterygota</taxon>
        <taxon>Neoptera</taxon>
        <taxon>Endopterygota</taxon>
        <taxon>Lepidoptera</taxon>
        <taxon>Glossata</taxon>
        <taxon>Ditrysia</taxon>
        <taxon>Noctuoidea</taxon>
        <taxon>Noctuidae</taxon>
        <taxon>Amphipyrinae</taxon>
        <taxon>Spodoptera</taxon>
    </lineage>
</organism>
<gene>
    <name evidence="3" type="ORF">SFRICE_018484</name>
</gene>
<evidence type="ECO:0000259" key="2">
    <source>
        <dbReference type="SMART" id="SM00868"/>
    </source>
</evidence>
<accession>A0A2H1V011</accession>